<dbReference type="HOGENOM" id="CLU_2976125_0_0_4"/>
<organism evidence="1 2">
    <name type="scientific">Ralstonia nicotianae (strain ATCC BAA-1114 / GMI1000)</name>
    <name type="common">Ralstonia solanacearum</name>
    <dbReference type="NCBI Taxonomy" id="267608"/>
    <lineage>
        <taxon>Bacteria</taxon>
        <taxon>Pseudomonadati</taxon>
        <taxon>Pseudomonadota</taxon>
        <taxon>Betaproteobacteria</taxon>
        <taxon>Burkholderiales</taxon>
        <taxon>Burkholderiaceae</taxon>
        <taxon>Ralstonia</taxon>
        <taxon>Ralstonia solanacearum species complex</taxon>
    </lineage>
</organism>
<protein>
    <submittedName>
        <fullName evidence="1">Uncharacterized protein</fullName>
    </submittedName>
</protein>
<dbReference type="STRING" id="267608.RSc1517"/>
<sequence length="58" mass="6077">MVLMLPQARSGAQVRAVRVSAMSRPVASAVRVPVAKVAGKPVARAKPVASASAKRRKR</sequence>
<name>Q8XZ87_RALN1</name>
<proteinExistence type="predicted"/>
<dbReference type="Proteomes" id="UP000001436">
    <property type="component" value="Chromosome"/>
</dbReference>
<dbReference type="EnsemblBacteria" id="CAD15219">
    <property type="protein sequence ID" value="CAD15219"/>
    <property type="gene ID" value="RSc1517"/>
</dbReference>
<reference evidence="1 2" key="1">
    <citation type="journal article" date="2002" name="Nature">
        <title>Genome sequence of the plant pathogen Ralstonia solanacearum.</title>
        <authorList>
            <person name="Salanoubat M."/>
            <person name="Genin S."/>
            <person name="Artiguenave F."/>
            <person name="Gouzy J."/>
            <person name="Mangenot S."/>
            <person name="Arlat M."/>
            <person name="Billault A."/>
            <person name="Brottier P."/>
            <person name="Camus J.C."/>
            <person name="Cattolico L."/>
            <person name="Chandler M."/>
            <person name="Choisne N."/>
            <person name="Claudel-Renard C."/>
            <person name="Cunnac S."/>
            <person name="Demange N."/>
            <person name="Gaspin C."/>
            <person name="Lavie M."/>
            <person name="Moisan A."/>
            <person name="Robert C."/>
            <person name="Saurin W."/>
            <person name="Schiex T."/>
            <person name="Siguier P."/>
            <person name="Thebault P."/>
            <person name="Whalen M."/>
            <person name="Wincker P."/>
            <person name="Levy M."/>
            <person name="Weissenbach J."/>
            <person name="Boucher C.A."/>
        </authorList>
    </citation>
    <scope>NUCLEOTIDE SEQUENCE [LARGE SCALE GENOMIC DNA]</scope>
    <source>
        <strain evidence="2">ATCC BAA-1114 / GMI1000</strain>
    </source>
</reference>
<accession>Q8XZ87</accession>
<dbReference type="AlphaFoldDB" id="Q8XZ87"/>
<dbReference type="KEGG" id="rso:RSc1517"/>
<dbReference type="EMBL" id="AL646052">
    <property type="protein sequence ID" value="CAD15219.1"/>
    <property type="molecule type" value="Genomic_DNA"/>
</dbReference>
<keyword evidence="2" id="KW-1185">Reference proteome</keyword>
<evidence type="ECO:0000313" key="1">
    <source>
        <dbReference type="EMBL" id="CAD15219.1"/>
    </source>
</evidence>
<evidence type="ECO:0000313" key="2">
    <source>
        <dbReference type="Proteomes" id="UP000001436"/>
    </source>
</evidence>
<gene>
    <name evidence="1" type="ordered locus">RSc1517</name>
</gene>